<organism evidence="2 4">
    <name type="scientific">Rotaria sordida</name>
    <dbReference type="NCBI Taxonomy" id="392033"/>
    <lineage>
        <taxon>Eukaryota</taxon>
        <taxon>Metazoa</taxon>
        <taxon>Spiralia</taxon>
        <taxon>Gnathifera</taxon>
        <taxon>Rotifera</taxon>
        <taxon>Eurotatoria</taxon>
        <taxon>Bdelloidea</taxon>
        <taxon>Philodinida</taxon>
        <taxon>Philodinidae</taxon>
        <taxon>Rotaria</taxon>
    </lineage>
</organism>
<evidence type="ECO:0000313" key="3">
    <source>
        <dbReference type="EMBL" id="CAF4013502.1"/>
    </source>
</evidence>
<feature type="region of interest" description="Disordered" evidence="1">
    <location>
        <begin position="1"/>
        <end position="20"/>
    </location>
</feature>
<protein>
    <submittedName>
        <fullName evidence="2">Uncharacterized protein</fullName>
    </submittedName>
</protein>
<evidence type="ECO:0000313" key="4">
    <source>
        <dbReference type="Proteomes" id="UP000663864"/>
    </source>
</evidence>
<comment type="caution">
    <text evidence="2">The sequence shown here is derived from an EMBL/GenBank/DDBJ whole genome shotgun (WGS) entry which is preliminary data.</text>
</comment>
<feature type="region of interest" description="Disordered" evidence="1">
    <location>
        <begin position="45"/>
        <end position="66"/>
    </location>
</feature>
<dbReference type="EMBL" id="CAJOBD010004925">
    <property type="protein sequence ID" value="CAF4013502.1"/>
    <property type="molecule type" value="Genomic_DNA"/>
</dbReference>
<dbReference type="AlphaFoldDB" id="A0A815Q0Y0"/>
<feature type="compositionally biased region" description="Basic and acidic residues" evidence="1">
    <location>
        <begin position="53"/>
        <end position="66"/>
    </location>
</feature>
<proteinExistence type="predicted"/>
<dbReference type="Proteomes" id="UP000663836">
    <property type="component" value="Unassembled WGS sequence"/>
</dbReference>
<name>A0A815Q0Y0_9BILA</name>
<reference evidence="2" key="1">
    <citation type="submission" date="2021-02" db="EMBL/GenBank/DDBJ databases">
        <authorList>
            <person name="Nowell W R."/>
        </authorList>
    </citation>
    <scope>NUCLEOTIDE SEQUENCE</scope>
</reference>
<sequence>MNEETNFPRQQFAPVSPLDPYRAVMKQNPVEDHFTDKRLRKHMRHVGLIPKPPNKDETSPTPLDRDEYRIQNSEPEKFRQFRQKFIANIADNIQEIDRARQATFRDQLELWDKMYSNRIQRINVK</sequence>
<gene>
    <name evidence="3" type="ORF">JBS370_LOCUS26980</name>
    <name evidence="2" type="ORF">ZHD862_LOCUS35493</name>
</gene>
<dbReference type="Proteomes" id="UP000663864">
    <property type="component" value="Unassembled WGS sequence"/>
</dbReference>
<dbReference type="EMBL" id="CAJNOT010005137">
    <property type="protein sequence ID" value="CAF1456435.1"/>
    <property type="molecule type" value="Genomic_DNA"/>
</dbReference>
<accession>A0A815Q0Y0</accession>
<evidence type="ECO:0000313" key="2">
    <source>
        <dbReference type="EMBL" id="CAF1456435.1"/>
    </source>
</evidence>
<evidence type="ECO:0000256" key="1">
    <source>
        <dbReference type="SAM" id="MobiDB-lite"/>
    </source>
</evidence>